<dbReference type="OrthoDB" id="21401at2759"/>
<dbReference type="InterPro" id="IPR051140">
    <property type="entry name" value="GATA_TF"/>
</dbReference>
<evidence type="ECO:0000256" key="5">
    <source>
        <dbReference type="SAM" id="MobiDB-lite"/>
    </source>
</evidence>
<dbReference type="CDD" id="cd00202">
    <property type="entry name" value="ZnF_GATA"/>
    <property type="match status" value="1"/>
</dbReference>
<accession>L8GTZ2</accession>
<dbReference type="GO" id="GO:0008270">
    <property type="term" value="F:zinc ion binding"/>
    <property type="evidence" value="ECO:0007669"/>
    <property type="project" value="UniProtKB-KW"/>
</dbReference>
<reference evidence="7 8" key="1">
    <citation type="journal article" date="2013" name="Genome Biol.">
        <title>Genome of Acanthamoeba castellanii highlights extensive lateral gene transfer and early evolution of tyrosine kinase signaling.</title>
        <authorList>
            <person name="Clarke M."/>
            <person name="Lohan A.J."/>
            <person name="Liu B."/>
            <person name="Lagkouvardos I."/>
            <person name="Roy S."/>
            <person name="Zafar N."/>
            <person name="Bertelli C."/>
            <person name="Schilde C."/>
            <person name="Kianianmomeni A."/>
            <person name="Burglin T.R."/>
            <person name="Frech C."/>
            <person name="Turcotte B."/>
            <person name="Kopec K.O."/>
            <person name="Synnott J.M."/>
            <person name="Choo C."/>
            <person name="Paponov I."/>
            <person name="Finkler A."/>
            <person name="Soon Heng Tan C."/>
            <person name="Hutchins A.P."/>
            <person name="Weinmeier T."/>
            <person name="Rattei T."/>
            <person name="Chu J.S."/>
            <person name="Gimenez G."/>
            <person name="Irimia M."/>
            <person name="Rigden D.J."/>
            <person name="Fitzpatrick D.A."/>
            <person name="Lorenzo-Morales J."/>
            <person name="Bateman A."/>
            <person name="Chiu C.H."/>
            <person name="Tang P."/>
            <person name="Hegemann P."/>
            <person name="Fromm H."/>
            <person name="Raoult D."/>
            <person name="Greub G."/>
            <person name="Miranda-Saavedra D."/>
            <person name="Chen N."/>
            <person name="Nash P."/>
            <person name="Ginger M.L."/>
            <person name="Horn M."/>
            <person name="Schaap P."/>
            <person name="Caler L."/>
            <person name="Loftus B."/>
        </authorList>
    </citation>
    <scope>NUCLEOTIDE SEQUENCE [LARGE SCALE GENOMIC DNA]</scope>
    <source>
        <strain evidence="7 8">Neff</strain>
    </source>
</reference>
<name>L8GTZ2_ACACF</name>
<dbReference type="VEuPathDB" id="AmoebaDB:ACA1_348960"/>
<protein>
    <submittedName>
        <fullName evidence="7">GATA zinc finger domain containing protein</fullName>
    </submittedName>
</protein>
<dbReference type="GO" id="GO:0006355">
    <property type="term" value="P:regulation of DNA-templated transcription"/>
    <property type="evidence" value="ECO:0007669"/>
    <property type="project" value="InterPro"/>
</dbReference>
<evidence type="ECO:0000259" key="6">
    <source>
        <dbReference type="PROSITE" id="PS50114"/>
    </source>
</evidence>
<feature type="region of interest" description="Disordered" evidence="5">
    <location>
        <begin position="43"/>
        <end position="67"/>
    </location>
</feature>
<dbReference type="Gene3D" id="3.30.50.10">
    <property type="entry name" value="Erythroid Transcription Factor GATA-1, subunit A"/>
    <property type="match status" value="1"/>
</dbReference>
<dbReference type="Proteomes" id="UP000011083">
    <property type="component" value="Unassembled WGS sequence"/>
</dbReference>
<keyword evidence="3" id="KW-0862">Zinc</keyword>
<dbReference type="GO" id="GO:0043565">
    <property type="term" value="F:sequence-specific DNA binding"/>
    <property type="evidence" value="ECO:0007669"/>
    <property type="project" value="InterPro"/>
</dbReference>
<feature type="region of interest" description="Disordered" evidence="5">
    <location>
        <begin position="288"/>
        <end position="312"/>
    </location>
</feature>
<feature type="domain" description="GATA-type" evidence="6">
    <location>
        <begin position="310"/>
        <end position="345"/>
    </location>
</feature>
<feature type="compositionally biased region" description="Basic and acidic residues" evidence="5">
    <location>
        <begin position="352"/>
        <end position="365"/>
    </location>
</feature>
<evidence type="ECO:0000313" key="8">
    <source>
        <dbReference type="Proteomes" id="UP000011083"/>
    </source>
</evidence>
<feature type="compositionally biased region" description="Polar residues" evidence="5">
    <location>
        <begin position="383"/>
        <end position="397"/>
    </location>
</feature>
<dbReference type="SMART" id="SM00401">
    <property type="entry name" value="ZnF_GATA"/>
    <property type="match status" value="1"/>
</dbReference>
<keyword evidence="2 4" id="KW-0863">Zinc-finger</keyword>
<dbReference type="InterPro" id="IPR013088">
    <property type="entry name" value="Znf_NHR/GATA"/>
</dbReference>
<dbReference type="KEGG" id="acan:ACA1_348960"/>
<sequence length="397" mass="42778">MQHAAGVYAHPQHQQTAHLSGDFAGAGLPSMLLPPHQSPAAMPGPLHLPFKSASPPLGARPSHLSGGFAHSNAATNMDENRYRYHVYERESTWAEVEKLSGYISRYAVAEAASATDISKEKYYDLFNIGVHLLKAIETLDPDRLVLRTEQFAGSLSSPPQRPLGQAPTQAYGTASHQAMTSNASLPLTAGTSPPFPQPRSMSPHMHSSNPADSPNFPNRYMLEPGGGGLAKVPPTVPMGGIARYNQSIVSGMLSMGQPMAGQPPAVPFGKQPIEPELQPAAQQDNLMSAEAGDNPSGSGSGRKKRRRKVQRRDLHCHVCGVTDTPEWRRGPDGDHTLCNACGLHYAKALKKEKEAREKEGRKHSIDMLLNNQGRENARHGTDSKTTSNVGDTNSELS</sequence>
<dbReference type="EMBL" id="KB007989">
    <property type="protein sequence ID" value="ELR16490.1"/>
    <property type="molecule type" value="Genomic_DNA"/>
</dbReference>
<evidence type="ECO:0000256" key="4">
    <source>
        <dbReference type="PROSITE-ProRule" id="PRU00094"/>
    </source>
</evidence>
<feature type="compositionally biased region" description="Basic residues" evidence="5">
    <location>
        <begin position="301"/>
        <end position="310"/>
    </location>
</feature>
<evidence type="ECO:0000256" key="3">
    <source>
        <dbReference type="ARBA" id="ARBA00022833"/>
    </source>
</evidence>
<feature type="region of interest" description="Disordered" evidence="5">
    <location>
        <begin position="352"/>
        <end position="397"/>
    </location>
</feature>
<evidence type="ECO:0000256" key="2">
    <source>
        <dbReference type="ARBA" id="ARBA00022771"/>
    </source>
</evidence>
<dbReference type="SUPFAM" id="SSF57716">
    <property type="entry name" value="Glucocorticoid receptor-like (DNA-binding domain)"/>
    <property type="match status" value="1"/>
</dbReference>
<proteinExistence type="predicted"/>
<feature type="region of interest" description="Disordered" evidence="5">
    <location>
        <begin position="153"/>
        <end position="214"/>
    </location>
</feature>
<organism evidence="7 8">
    <name type="scientific">Acanthamoeba castellanii (strain ATCC 30010 / Neff)</name>
    <dbReference type="NCBI Taxonomy" id="1257118"/>
    <lineage>
        <taxon>Eukaryota</taxon>
        <taxon>Amoebozoa</taxon>
        <taxon>Discosea</taxon>
        <taxon>Longamoebia</taxon>
        <taxon>Centramoebida</taxon>
        <taxon>Acanthamoebidae</taxon>
        <taxon>Acanthamoeba</taxon>
    </lineage>
</organism>
<feature type="compositionally biased region" description="Polar residues" evidence="5">
    <location>
        <begin position="166"/>
        <end position="191"/>
    </location>
</feature>
<dbReference type="PANTHER" id="PTHR45658">
    <property type="entry name" value="GATA TRANSCRIPTION FACTOR"/>
    <property type="match status" value="1"/>
</dbReference>
<dbReference type="GeneID" id="14917190"/>
<evidence type="ECO:0000313" key="7">
    <source>
        <dbReference type="EMBL" id="ELR16490.1"/>
    </source>
</evidence>
<dbReference type="Pfam" id="PF00320">
    <property type="entry name" value="GATA"/>
    <property type="match status" value="1"/>
</dbReference>
<keyword evidence="8" id="KW-1185">Reference proteome</keyword>
<keyword evidence="1" id="KW-0479">Metal-binding</keyword>
<dbReference type="RefSeq" id="XP_004338503.1">
    <property type="nucleotide sequence ID" value="XM_004338455.1"/>
</dbReference>
<dbReference type="AlphaFoldDB" id="L8GTZ2"/>
<dbReference type="PROSITE" id="PS50114">
    <property type="entry name" value="GATA_ZN_FINGER_2"/>
    <property type="match status" value="1"/>
</dbReference>
<feature type="compositionally biased region" description="Polar residues" evidence="5">
    <location>
        <begin position="205"/>
        <end position="214"/>
    </location>
</feature>
<dbReference type="InterPro" id="IPR000679">
    <property type="entry name" value="Znf_GATA"/>
</dbReference>
<gene>
    <name evidence="7" type="ORF">ACA1_348960</name>
</gene>
<evidence type="ECO:0000256" key="1">
    <source>
        <dbReference type="ARBA" id="ARBA00022723"/>
    </source>
</evidence>